<organism evidence="2 3">
    <name type="scientific">Pseudocercospora fuligena</name>
    <dbReference type="NCBI Taxonomy" id="685502"/>
    <lineage>
        <taxon>Eukaryota</taxon>
        <taxon>Fungi</taxon>
        <taxon>Dikarya</taxon>
        <taxon>Ascomycota</taxon>
        <taxon>Pezizomycotina</taxon>
        <taxon>Dothideomycetes</taxon>
        <taxon>Dothideomycetidae</taxon>
        <taxon>Mycosphaerellales</taxon>
        <taxon>Mycosphaerellaceae</taxon>
        <taxon>Pseudocercospora</taxon>
    </lineage>
</organism>
<name>A0A8H6RJU2_9PEZI</name>
<gene>
    <name evidence="2" type="ORF">HII31_06559</name>
</gene>
<proteinExistence type="predicted"/>
<dbReference type="AlphaFoldDB" id="A0A8H6RJU2"/>
<dbReference type="EMBL" id="JABCIY010000150">
    <property type="protein sequence ID" value="KAF7192173.1"/>
    <property type="molecule type" value="Genomic_DNA"/>
</dbReference>
<evidence type="ECO:0000313" key="2">
    <source>
        <dbReference type="EMBL" id="KAF7192173.1"/>
    </source>
</evidence>
<feature type="compositionally biased region" description="Basic and acidic residues" evidence="1">
    <location>
        <begin position="20"/>
        <end position="36"/>
    </location>
</feature>
<accession>A0A8H6RJU2</accession>
<evidence type="ECO:0000256" key="1">
    <source>
        <dbReference type="SAM" id="MobiDB-lite"/>
    </source>
</evidence>
<reference evidence="2" key="1">
    <citation type="submission" date="2020-04" db="EMBL/GenBank/DDBJ databases">
        <title>Draft genome resource of the tomato pathogen Pseudocercospora fuligena.</title>
        <authorList>
            <person name="Zaccaron A."/>
        </authorList>
    </citation>
    <scope>NUCLEOTIDE SEQUENCE</scope>
    <source>
        <strain evidence="2">PF001</strain>
    </source>
</reference>
<feature type="compositionally biased region" description="Basic and acidic residues" evidence="1">
    <location>
        <begin position="1"/>
        <end position="10"/>
    </location>
</feature>
<keyword evidence="3" id="KW-1185">Reference proteome</keyword>
<protein>
    <submittedName>
        <fullName evidence="2">Uncharacterized protein</fullName>
    </submittedName>
</protein>
<dbReference type="Proteomes" id="UP000660729">
    <property type="component" value="Unassembled WGS sequence"/>
</dbReference>
<feature type="compositionally biased region" description="Basic and acidic residues" evidence="1">
    <location>
        <begin position="46"/>
        <end position="66"/>
    </location>
</feature>
<comment type="caution">
    <text evidence="2">The sequence shown here is derived from an EMBL/GenBank/DDBJ whole genome shotgun (WGS) entry which is preliminary data.</text>
</comment>
<evidence type="ECO:0000313" key="3">
    <source>
        <dbReference type="Proteomes" id="UP000660729"/>
    </source>
</evidence>
<feature type="region of interest" description="Disordered" evidence="1">
    <location>
        <begin position="1"/>
        <end position="66"/>
    </location>
</feature>
<sequence length="66" mass="7464">MASSKRRGETPEGPIPSKRSRVDENLTGNKAEHDDAPSQLYVLEWAKVEERSTDQETEHDDNPSQL</sequence>